<evidence type="ECO:0000313" key="2">
    <source>
        <dbReference type="Proteomes" id="UP000002499"/>
    </source>
</evidence>
<name>E9EBC5_METAQ</name>
<proteinExistence type="predicted"/>
<dbReference type="KEGG" id="maw:19251484"/>
<dbReference type="AlphaFoldDB" id="E9EBC5"/>
<protein>
    <submittedName>
        <fullName evidence="1">Uncharacterized protein</fullName>
    </submittedName>
</protein>
<dbReference type="HOGENOM" id="CLU_1200074_0_0_1"/>
<sequence length="231" mass="26365">MAGAFNIQLFREKTGKGETISQGYNVTWNTMDVHMVMRSFYDPGKKPGSLAIEVLNTTTAAETPQPSVEFQIAEYKPGSKRILIDIPIEKDEDNANDYKLQATFKSSGDIECDIFSVPETDSQPQYPLETNKTNKFKIWTSRVKNIVQPRPKSTVYLLWAQDPWGSGNWRLSERRPGKPYNGNGVFADRVFGRFDSVEQTMFMEGDRGWIFEYVACVMLATRLLHFHKGTE</sequence>
<dbReference type="EMBL" id="GL698539">
    <property type="protein sequence ID" value="EFY86769.1"/>
    <property type="molecule type" value="Genomic_DNA"/>
</dbReference>
<dbReference type="Proteomes" id="UP000002499">
    <property type="component" value="Unassembled WGS sequence"/>
</dbReference>
<organism evidence="2">
    <name type="scientific">Metarhizium acridum (strain CQMa 102)</name>
    <dbReference type="NCBI Taxonomy" id="655827"/>
    <lineage>
        <taxon>Eukaryota</taxon>
        <taxon>Fungi</taxon>
        <taxon>Dikarya</taxon>
        <taxon>Ascomycota</taxon>
        <taxon>Pezizomycotina</taxon>
        <taxon>Sordariomycetes</taxon>
        <taxon>Hypocreomycetidae</taxon>
        <taxon>Hypocreales</taxon>
        <taxon>Clavicipitaceae</taxon>
        <taxon>Metarhizium</taxon>
    </lineage>
</organism>
<accession>E9EBC5</accession>
<gene>
    <name evidence="1" type="ORF">MAC_07173</name>
</gene>
<dbReference type="GeneID" id="19251484"/>
<evidence type="ECO:0000313" key="1">
    <source>
        <dbReference type="EMBL" id="EFY86769.1"/>
    </source>
</evidence>
<reference evidence="1 2" key="1">
    <citation type="journal article" date="2011" name="PLoS Genet.">
        <title>Genome sequencing and comparative transcriptomics of the model entomopathogenic fungi Metarhizium anisopliae and M. acridum.</title>
        <authorList>
            <person name="Gao Q."/>
            <person name="Jin K."/>
            <person name="Ying S.H."/>
            <person name="Zhang Y."/>
            <person name="Xiao G."/>
            <person name="Shang Y."/>
            <person name="Duan Z."/>
            <person name="Hu X."/>
            <person name="Xie X.Q."/>
            <person name="Zhou G."/>
            <person name="Peng G."/>
            <person name="Luo Z."/>
            <person name="Huang W."/>
            <person name="Wang B."/>
            <person name="Fang W."/>
            <person name="Wang S."/>
            <person name="Zhong Y."/>
            <person name="Ma L.J."/>
            <person name="St Leger R.J."/>
            <person name="Zhao G.P."/>
            <person name="Pei Y."/>
            <person name="Feng M.G."/>
            <person name="Xia Y."/>
            <person name="Wang C."/>
        </authorList>
    </citation>
    <scope>NUCLEOTIDE SEQUENCE [LARGE SCALE GENOMIC DNA]</scope>
    <source>
        <strain evidence="1 2">CQMa 102</strain>
    </source>
</reference>
<dbReference type="InParanoid" id="E9EBC5"/>
<keyword evidence="2" id="KW-1185">Reference proteome</keyword>
<dbReference type="RefSeq" id="XP_007813513.1">
    <property type="nucleotide sequence ID" value="XM_007815322.1"/>
</dbReference>